<keyword evidence="3" id="KW-0964">Secreted</keyword>
<keyword evidence="6 9" id="KW-0378">Hydrolase</keyword>
<dbReference type="GO" id="GO:0008270">
    <property type="term" value="F:zinc ion binding"/>
    <property type="evidence" value="ECO:0007669"/>
    <property type="project" value="InterPro"/>
</dbReference>
<dbReference type="InterPro" id="IPR034033">
    <property type="entry name" value="Serralysin-like"/>
</dbReference>
<dbReference type="Gene3D" id="2.150.10.10">
    <property type="entry name" value="Serralysin-like metalloprotease, C-terminal"/>
    <property type="match status" value="5"/>
</dbReference>
<dbReference type="Proteomes" id="UP001226762">
    <property type="component" value="Unassembled WGS sequence"/>
</dbReference>
<evidence type="ECO:0000256" key="1">
    <source>
        <dbReference type="ARBA" id="ARBA00004613"/>
    </source>
</evidence>
<dbReference type="InterPro" id="IPR001343">
    <property type="entry name" value="Hemolysn_Ca-bd"/>
</dbReference>
<dbReference type="InterPro" id="IPR018511">
    <property type="entry name" value="Hemolysin-typ_Ca-bd_CS"/>
</dbReference>
<gene>
    <name evidence="9" type="ORF">NO357_16570</name>
</gene>
<keyword evidence="7" id="KW-0862">Zinc</keyword>
<evidence type="ECO:0000313" key="10">
    <source>
        <dbReference type="Proteomes" id="UP001226762"/>
    </source>
</evidence>
<dbReference type="EMBL" id="JANHAX010000005">
    <property type="protein sequence ID" value="MDQ2091517.1"/>
    <property type="molecule type" value="Genomic_DNA"/>
</dbReference>
<dbReference type="InterPro" id="IPR024079">
    <property type="entry name" value="MetalloPept_cat_dom_sf"/>
</dbReference>
<name>A0AAE3WGS1_9RHOB</name>
<dbReference type="InterPro" id="IPR006026">
    <property type="entry name" value="Peptidase_Metallo"/>
</dbReference>
<dbReference type="GO" id="GO:0031012">
    <property type="term" value="C:extracellular matrix"/>
    <property type="evidence" value="ECO:0007669"/>
    <property type="project" value="InterPro"/>
</dbReference>
<dbReference type="Gene3D" id="3.40.390.10">
    <property type="entry name" value="Collagenase (Catalytic Domain)"/>
    <property type="match status" value="1"/>
</dbReference>
<evidence type="ECO:0000256" key="3">
    <source>
        <dbReference type="ARBA" id="ARBA00022525"/>
    </source>
</evidence>
<reference evidence="9" key="2">
    <citation type="submission" date="2023-02" db="EMBL/GenBank/DDBJ databases">
        <title>'Rhodoalgimonas zhirmunskyi' gen. nov., isolated from a red alga.</title>
        <authorList>
            <person name="Nedashkovskaya O.I."/>
            <person name="Otstavnykh N.Y."/>
            <person name="Bystritskaya E.P."/>
            <person name="Balabanova L.A."/>
            <person name="Isaeva M.P."/>
        </authorList>
    </citation>
    <scope>NUCLEOTIDE SEQUENCE</scope>
    <source>
        <strain evidence="9">KCTC 52189</strain>
    </source>
</reference>
<dbReference type="GO" id="GO:0006508">
    <property type="term" value="P:proteolysis"/>
    <property type="evidence" value="ECO:0007669"/>
    <property type="project" value="UniProtKB-KW"/>
</dbReference>
<dbReference type="InterPro" id="IPR001818">
    <property type="entry name" value="Pept_M10_metallopeptidase"/>
</dbReference>
<dbReference type="PRINTS" id="PR00313">
    <property type="entry name" value="CABNDNGRPT"/>
</dbReference>
<dbReference type="Pfam" id="PF00413">
    <property type="entry name" value="Peptidase_M10"/>
    <property type="match status" value="1"/>
</dbReference>
<dbReference type="AlphaFoldDB" id="A0AAE3WGS1"/>
<dbReference type="GO" id="GO:0004222">
    <property type="term" value="F:metalloendopeptidase activity"/>
    <property type="evidence" value="ECO:0007669"/>
    <property type="project" value="InterPro"/>
</dbReference>
<dbReference type="GO" id="GO:0005509">
    <property type="term" value="F:calcium ion binding"/>
    <property type="evidence" value="ECO:0007669"/>
    <property type="project" value="InterPro"/>
</dbReference>
<evidence type="ECO:0000313" key="9">
    <source>
        <dbReference type="EMBL" id="MDQ2091517.1"/>
    </source>
</evidence>
<dbReference type="SUPFAM" id="SSF55486">
    <property type="entry name" value="Metalloproteases ('zincins'), catalytic domain"/>
    <property type="match status" value="1"/>
</dbReference>
<evidence type="ECO:0000256" key="5">
    <source>
        <dbReference type="ARBA" id="ARBA00022723"/>
    </source>
</evidence>
<reference evidence="9" key="1">
    <citation type="submission" date="2022-07" db="EMBL/GenBank/DDBJ databases">
        <authorList>
            <person name="Otstavnykh N."/>
            <person name="Isaeva M."/>
            <person name="Bystritskaya E."/>
        </authorList>
    </citation>
    <scope>NUCLEOTIDE SEQUENCE</scope>
    <source>
        <strain evidence="9">KCTC 52189</strain>
    </source>
</reference>
<evidence type="ECO:0000256" key="7">
    <source>
        <dbReference type="ARBA" id="ARBA00022833"/>
    </source>
</evidence>
<keyword evidence="5" id="KW-0479">Metal-binding</keyword>
<organism evidence="9 10">
    <name type="scientific">Marimonas arenosa</name>
    <dbReference type="NCBI Taxonomy" id="1795305"/>
    <lineage>
        <taxon>Bacteria</taxon>
        <taxon>Pseudomonadati</taxon>
        <taxon>Pseudomonadota</taxon>
        <taxon>Alphaproteobacteria</taxon>
        <taxon>Rhodobacterales</taxon>
        <taxon>Paracoccaceae</taxon>
        <taxon>Marimonas</taxon>
    </lineage>
</organism>
<dbReference type="PANTHER" id="PTHR38340">
    <property type="entry name" value="S-LAYER PROTEIN"/>
    <property type="match status" value="1"/>
</dbReference>
<evidence type="ECO:0000256" key="2">
    <source>
        <dbReference type="ARBA" id="ARBA00009490"/>
    </source>
</evidence>
<feature type="domain" description="Peptidase metallopeptidase" evidence="8">
    <location>
        <begin position="20"/>
        <end position="198"/>
    </location>
</feature>
<comment type="similarity">
    <text evidence="2">Belongs to the peptidase M10B family.</text>
</comment>
<dbReference type="InterPro" id="IPR050557">
    <property type="entry name" value="RTX_toxin/Mannuronan_C5-epim"/>
</dbReference>
<dbReference type="CDD" id="cd04277">
    <property type="entry name" value="ZnMc_serralysin_like"/>
    <property type="match status" value="1"/>
</dbReference>
<evidence type="ECO:0000256" key="6">
    <source>
        <dbReference type="ARBA" id="ARBA00022801"/>
    </source>
</evidence>
<protein>
    <submittedName>
        <fullName evidence="9">Matrixin family metalloprotease</fullName>
        <ecNumber evidence="9">3.4.24.-</ecNumber>
    </submittedName>
</protein>
<evidence type="ECO:0000259" key="8">
    <source>
        <dbReference type="SMART" id="SM00235"/>
    </source>
</evidence>
<dbReference type="InterPro" id="IPR011049">
    <property type="entry name" value="Serralysin-like_metalloprot_C"/>
</dbReference>
<comment type="caution">
    <text evidence="9">The sequence shown here is derived from an EMBL/GenBank/DDBJ whole genome shotgun (WGS) entry which is preliminary data.</text>
</comment>
<comment type="subcellular location">
    <subcellularLocation>
        <location evidence="1">Secreted</location>
    </subcellularLocation>
</comment>
<keyword evidence="9" id="KW-0482">Metalloprotease</keyword>
<dbReference type="RefSeq" id="WP_306736804.1">
    <property type="nucleotide sequence ID" value="NZ_JANHAX010000005.1"/>
</dbReference>
<dbReference type="Pfam" id="PF00353">
    <property type="entry name" value="HemolysinCabind"/>
    <property type="match status" value="5"/>
</dbReference>
<evidence type="ECO:0000256" key="4">
    <source>
        <dbReference type="ARBA" id="ARBA00022670"/>
    </source>
</evidence>
<dbReference type="PROSITE" id="PS00330">
    <property type="entry name" value="HEMOLYSIN_CALCIUM"/>
    <property type="match status" value="2"/>
</dbReference>
<dbReference type="GO" id="GO:0005576">
    <property type="term" value="C:extracellular region"/>
    <property type="evidence" value="ECO:0007669"/>
    <property type="project" value="UniProtKB-SubCell"/>
</dbReference>
<keyword evidence="4" id="KW-0645">Protease</keyword>
<dbReference type="PANTHER" id="PTHR38340:SF1">
    <property type="entry name" value="S-LAYER PROTEIN"/>
    <property type="match status" value="1"/>
</dbReference>
<accession>A0AAE3WGS1</accession>
<dbReference type="SUPFAM" id="SSF51120">
    <property type="entry name" value="beta-Roll"/>
    <property type="match status" value="3"/>
</dbReference>
<sequence length="622" mass="63627">MPTFVSDYTAIVSGWSWSETEGTPTVVTYSFETSAPGYLSDSYSQAFIDSFVPFTQTEIGYARQALAMWAAVSGIVFVEVSAGEGDIRFGNYDLDYSSHAGSGAFAYYPGRSLYSYNTYDSELAGDVFMGVHMMNSSWVLHGLLHEIGHAIGLEHPHGGEIQLEDAYDNGTYTVMSYSGQRQELGEFDDDAVTFIYGPATFTASTTGGIEAFAVDEAAFTTTQTWGHAGSEIAGTSLHDSIMAGGGNDLVGGFRGDDLLHGGGGQDTLIGSEGADTLIGGAGDDRLIGGPSSSSRSGTDWVSFAGTAADVVIDLGVYESGDYVSGQATGSATGTDSLYGIDNAIGGGGSDGITGNGWNNVLEGRAGNDTLWGFGGDDTLRGGSGRDRLLGEAGDDVLVGGGWHDTMLGGNGEDRLEGGPGNDVLRGNGGFDTIIGGSGSDVVYGGVQADRVLGGLGQDRLFGGDGRDTIEGGAGNDLLRGEVGHDRLNGGLGDDSVYGGTQDDVVMGGPGNDLVAGGSGYDRVAGGAGNDVLTGGSNADRFLFSDGHGDDTITDFNATNDAEKIDLSAVSAIDSLADLDLSDPSNGAATQVGADVLIDTGAGNSITLENVLLADLDGNDFIF</sequence>
<dbReference type="SMART" id="SM00235">
    <property type="entry name" value="ZnMc"/>
    <property type="match status" value="1"/>
</dbReference>
<dbReference type="EC" id="3.4.24.-" evidence="9"/>
<proteinExistence type="inferred from homology"/>
<keyword evidence="10" id="KW-1185">Reference proteome</keyword>